<keyword evidence="2" id="KW-1185">Reference proteome</keyword>
<comment type="caution">
    <text evidence="1">The sequence shown here is derived from an EMBL/GenBank/DDBJ whole genome shotgun (WGS) entry which is preliminary data.</text>
</comment>
<dbReference type="Proteomes" id="UP001060215">
    <property type="component" value="Chromosome 9"/>
</dbReference>
<sequence length="454" mass="50097">MSLVLIAIPINRDVSVVLSFSFLGYPSSFSSFSLYNSTFLLSPFSSSSSTTASAARHLQATASSCPFDFDVLRRLIQSSNRPKLDPNSVSCHYIKAGLRLVQSDYLLTTNNFLPPIDFAESCWVSYQTLINDFFLNFNDIRKICSFQTSWIAEGCMNIITCDEFEGNASKLALDDAVKACNQSLGNGSPCASYTTSLSSLQPSNLNSRSSGNLSDCTAYPSIYAAAFINCFGPTNEGTANCLFGFDFSNLSNSNGRVRTIVICVVMIGCGVCFVFGLWYTFDEIREATKNFSRLNIIGRGGYGNVYKGVLSDGSEVALKRFKNCSVRGDAVFAHEVEVIASVRHVNLVALRGYCTATTPLEGHHRIIVCDLMRNGSLHDHLFGFEETFLKIYERKRDGNGVSSHKMKAKETTHHFLRKYTVPDIDGLRTLEGIMNILMLGLFLDEESAMKSSKL</sequence>
<proteinExistence type="predicted"/>
<dbReference type="EMBL" id="CM045766">
    <property type="protein sequence ID" value="KAI8005305.1"/>
    <property type="molecule type" value="Genomic_DNA"/>
</dbReference>
<protein>
    <submittedName>
        <fullName evidence="1">LRR receptor-like serine/threonine-protein kinase RKF3</fullName>
    </submittedName>
</protein>
<organism evidence="1 2">
    <name type="scientific">Camellia lanceoleosa</name>
    <dbReference type="NCBI Taxonomy" id="1840588"/>
    <lineage>
        <taxon>Eukaryota</taxon>
        <taxon>Viridiplantae</taxon>
        <taxon>Streptophyta</taxon>
        <taxon>Embryophyta</taxon>
        <taxon>Tracheophyta</taxon>
        <taxon>Spermatophyta</taxon>
        <taxon>Magnoliopsida</taxon>
        <taxon>eudicotyledons</taxon>
        <taxon>Gunneridae</taxon>
        <taxon>Pentapetalae</taxon>
        <taxon>asterids</taxon>
        <taxon>Ericales</taxon>
        <taxon>Theaceae</taxon>
        <taxon>Camellia</taxon>
    </lineage>
</organism>
<reference evidence="1 2" key="1">
    <citation type="journal article" date="2022" name="Plant J.">
        <title>Chromosome-level genome of Camellia lanceoleosa provides a valuable resource for understanding genome evolution and self-incompatibility.</title>
        <authorList>
            <person name="Gong W."/>
            <person name="Xiao S."/>
            <person name="Wang L."/>
            <person name="Liao Z."/>
            <person name="Chang Y."/>
            <person name="Mo W."/>
            <person name="Hu G."/>
            <person name="Li W."/>
            <person name="Zhao G."/>
            <person name="Zhu H."/>
            <person name="Hu X."/>
            <person name="Ji K."/>
            <person name="Xiang X."/>
            <person name="Song Q."/>
            <person name="Yuan D."/>
            <person name="Jin S."/>
            <person name="Zhang L."/>
        </authorList>
    </citation>
    <scope>NUCLEOTIDE SEQUENCE [LARGE SCALE GENOMIC DNA]</scope>
    <source>
        <strain evidence="1">SQ_2022a</strain>
    </source>
</reference>
<accession>A0ACC0GVU5</accession>
<evidence type="ECO:0000313" key="1">
    <source>
        <dbReference type="EMBL" id="KAI8005305.1"/>
    </source>
</evidence>
<evidence type="ECO:0000313" key="2">
    <source>
        <dbReference type="Proteomes" id="UP001060215"/>
    </source>
</evidence>
<name>A0ACC0GVU5_9ERIC</name>
<gene>
    <name evidence="1" type="ORF">LOK49_LG08G01905</name>
</gene>